<dbReference type="CDD" id="cd24133">
    <property type="entry name" value="ASKHA_NBD_TsaD_bac"/>
    <property type="match status" value="1"/>
</dbReference>
<dbReference type="FunFam" id="3.30.420.40:FF:000040">
    <property type="entry name" value="tRNA N6-adenosine threonylcarbamoyltransferase"/>
    <property type="match status" value="1"/>
</dbReference>
<keyword evidence="6 8" id="KW-0012">Acyltransferase</keyword>
<feature type="binding site" evidence="8">
    <location>
        <begin position="134"/>
        <end position="138"/>
    </location>
    <ligand>
        <name>substrate</name>
    </ligand>
</feature>
<dbReference type="AlphaFoldDB" id="A0A2G6KCG4"/>
<evidence type="ECO:0000256" key="3">
    <source>
        <dbReference type="ARBA" id="ARBA00022694"/>
    </source>
</evidence>
<dbReference type="InterPro" id="IPR043129">
    <property type="entry name" value="ATPase_NBD"/>
</dbReference>
<evidence type="ECO:0000256" key="4">
    <source>
        <dbReference type="ARBA" id="ARBA00022723"/>
    </source>
</evidence>
<dbReference type="HAMAP" id="MF_01445">
    <property type="entry name" value="TsaD"/>
    <property type="match status" value="1"/>
</dbReference>
<feature type="binding site" evidence="8">
    <location>
        <position position="115"/>
    </location>
    <ligand>
        <name>Fe cation</name>
        <dbReference type="ChEBI" id="CHEBI:24875"/>
    </ligand>
</feature>
<evidence type="ECO:0000256" key="8">
    <source>
        <dbReference type="HAMAP-Rule" id="MF_01445"/>
    </source>
</evidence>
<evidence type="ECO:0000313" key="11">
    <source>
        <dbReference type="Proteomes" id="UP000230821"/>
    </source>
</evidence>
<comment type="cofactor">
    <cofactor evidence="8">
        <name>Fe(2+)</name>
        <dbReference type="ChEBI" id="CHEBI:29033"/>
    </cofactor>
    <text evidence="8">Binds 1 Fe(2+) ion per subunit.</text>
</comment>
<dbReference type="GO" id="GO:0005506">
    <property type="term" value="F:iron ion binding"/>
    <property type="evidence" value="ECO:0007669"/>
    <property type="project" value="UniProtKB-UniRule"/>
</dbReference>
<feature type="binding site" evidence="8">
    <location>
        <position position="274"/>
    </location>
    <ligand>
        <name>substrate</name>
    </ligand>
</feature>
<dbReference type="PRINTS" id="PR00789">
    <property type="entry name" value="OSIALOPTASE"/>
</dbReference>
<accession>A0A2G6KCG4</accession>
<keyword evidence="3 8" id="KW-0819">tRNA processing</keyword>
<feature type="binding site" evidence="8">
    <location>
        <position position="302"/>
    </location>
    <ligand>
        <name>Fe cation</name>
        <dbReference type="ChEBI" id="CHEBI:24875"/>
    </ligand>
</feature>
<comment type="caution">
    <text evidence="10">The sequence shown here is derived from an EMBL/GenBank/DDBJ whole genome shotgun (WGS) entry which is preliminary data.</text>
</comment>
<evidence type="ECO:0000256" key="7">
    <source>
        <dbReference type="ARBA" id="ARBA00048117"/>
    </source>
</evidence>
<keyword evidence="5 8" id="KW-0408">Iron</keyword>
<evidence type="ECO:0000256" key="1">
    <source>
        <dbReference type="ARBA" id="ARBA00022490"/>
    </source>
</evidence>
<feature type="binding site" evidence="8">
    <location>
        <position position="167"/>
    </location>
    <ligand>
        <name>substrate</name>
    </ligand>
</feature>
<evidence type="ECO:0000259" key="9">
    <source>
        <dbReference type="Pfam" id="PF00814"/>
    </source>
</evidence>
<dbReference type="InterPro" id="IPR000905">
    <property type="entry name" value="Gcp-like_dom"/>
</dbReference>
<dbReference type="Proteomes" id="UP000230821">
    <property type="component" value="Unassembled WGS sequence"/>
</dbReference>
<comment type="subcellular location">
    <subcellularLocation>
        <location evidence="8">Cytoplasm</location>
    </subcellularLocation>
</comment>
<reference evidence="10 11" key="1">
    <citation type="submission" date="2017-10" db="EMBL/GenBank/DDBJ databases">
        <title>Novel microbial diversity and functional potential in the marine mammal oral microbiome.</title>
        <authorList>
            <person name="Dudek N.K."/>
            <person name="Sun C.L."/>
            <person name="Burstein D."/>
            <person name="Kantor R.S."/>
            <person name="Aliaga Goltsman D.S."/>
            <person name="Bik E.M."/>
            <person name="Thomas B.C."/>
            <person name="Banfield J.F."/>
            <person name="Relman D.A."/>
        </authorList>
    </citation>
    <scope>NUCLEOTIDE SEQUENCE [LARGE SCALE GENOMIC DNA]</scope>
    <source>
        <strain evidence="10">DOLJORAL78_47_16</strain>
    </source>
</reference>
<dbReference type="InterPro" id="IPR022450">
    <property type="entry name" value="TsaD"/>
</dbReference>
<dbReference type="PANTHER" id="PTHR11735:SF6">
    <property type="entry name" value="TRNA N6-ADENOSINE THREONYLCARBAMOYLTRANSFERASE, MITOCHONDRIAL"/>
    <property type="match status" value="1"/>
</dbReference>
<gene>
    <name evidence="8 10" type="primary">tsaD</name>
    <name evidence="10" type="ORF">CSA56_11850</name>
</gene>
<feature type="binding site" evidence="8">
    <location>
        <position position="111"/>
    </location>
    <ligand>
        <name>Fe cation</name>
        <dbReference type="ChEBI" id="CHEBI:24875"/>
    </ligand>
</feature>
<dbReference type="Gene3D" id="3.30.420.40">
    <property type="match status" value="2"/>
</dbReference>
<evidence type="ECO:0000256" key="6">
    <source>
        <dbReference type="ARBA" id="ARBA00023315"/>
    </source>
</evidence>
<proteinExistence type="inferred from homology"/>
<dbReference type="GO" id="GO:0005737">
    <property type="term" value="C:cytoplasm"/>
    <property type="evidence" value="ECO:0007669"/>
    <property type="project" value="UniProtKB-SubCell"/>
</dbReference>
<feature type="domain" description="Gcp-like" evidence="9">
    <location>
        <begin position="23"/>
        <end position="308"/>
    </location>
</feature>
<feature type="binding site" evidence="8">
    <location>
        <position position="184"/>
    </location>
    <ligand>
        <name>substrate</name>
    </ligand>
</feature>
<keyword evidence="4 8" id="KW-0479">Metal-binding</keyword>
<keyword evidence="2 8" id="KW-0808">Transferase</keyword>
<comment type="similarity">
    <text evidence="8">Belongs to the KAE1 / TsaD family.</text>
</comment>
<dbReference type="EC" id="2.3.1.234" evidence="8"/>
<dbReference type="EMBL" id="PDSK01000099">
    <property type="protein sequence ID" value="PIE33368.1"/>
    <property type="molecule type" value="Genomic_DNA"/>
</dbReference>
<name>A0A2G6KCG4_9BACT</name>
<dbReference type="NCBIfam" id="TIGR00329">
    <property type="entry name" value="gcp_kae1"/>
    <property type="match status" value="1"/>
</dbReference>
<feature type="binding site" evidence="8">
    <location>
        <position position="180"/>
    </location>
    <ligand>
        <name>substrate</name>
    </ligand>
</feature>
<protein>
    <recommendedName>
        <fullName evidence="8">tRNA N6-adenosine threonylcarbamoyltransferase</fullName>
        <ecNumber evidence="8">2.3.1.234</ecNumber>
    </recommendedName>
    <alternativeName>
        <fullName evidence="8">N6-L-threonylcarbamoyladenine synthase</fullName>
        <shortName evidence="8">t(6)A synthase</shortName>
    </alternativeName>
    <alternativeName>
        <fullName evidence="8">t(6)A37 threonylcarbamoyladenosine biosynthesis protein TsaD</fullName>
    </alternativeName>
    <alternativeName>
        <fullName evidence="8">tRNA threonylcarbamoyladenosine biosynthesis protein TsaD</fullName>
    </alternativeName>
</protein>
<keyword evidence="1 8" id="KW-0963">Cytoplasm</keyword>
<evidence type="ECO:0000256" key="5">
    <source>
        <dbReference type="ARBA" id="ARBA00023004"/>
    </source>
</evidence>
<dbReference type="PANTHER" id="PTHR11735">
    <property type="entry name" value="TRNA N6-ADENOSINE THREONYLCARBAMOYLTRANSFERASE"/>
    <property type="match status" value="1"/>
</dbReference>
<comment type="function">
    <text evidence="8">Required for the formation of a threonylcarbamoyl group on adenosine at position 37 (t(6)A37) in tRNAs that read codons beginning with adenine. Is involved in the transfer of the threonylcarbamoyl moiety of threonylcarbamoyl-AMP (TC-AMP) to the N6 group of A37, together with TsaE and TsaB. TsaD likely plays a direct catalytic role in this reaction.</text>
</comment>
<evidence type="ECO:0000256" key="2">
    <source>
        <dbReference type="ARBA" id="ARBA00022679"/>
    </source>
</evidence>
<evidence type="ECO:0000313" key="10">
    <source>
        <dbReference type="EMBL" id="PIE33368.1"/>
    </source>
</evidence>
<dbReference type="NCBIfam" id="TIGR03723">
    <property type="entry name" value="T6A_TsaD_YgjD"/>
    <property type="match status" value="1"/>
</dbReference>
<dbReference type="Pfam" id="PF00814">
    <property type="entry name" value="TsaD"/>
    <property type="match status" value="1"/>
</dbReference>
<comment type="catalytic activity">
    <reaction evidence="7 8">
        <text>L-threonylcarbamoyladenylate + adenosine(37) in tRNA = N(6)-L-threonylcarbamoyladenosine(37) in tRNA + AMP + H(+)</text>
        <dbReference type="Rhea" id="RHEA:37059"/>
        <dbReference type="Rhea" id="RHEA-COMP:10162"/>
        <dbReference type="Rhea" id="RHEA-COMP:10163"/>
        <dbReference type="ChEBI" id="CHEBI:15378"/>
        <dbReference type="ChEBI" id="CHEBI:73682"/>
        <dbReference type="ChEBI" id="CHEBI:74411"/>
        <dbReference type="ChEBI" id="CHEBI:74418"/>
        <dbReference type="ChEBI" id="CHEBI:456215"/>
        <dbReference type="EC" id="2.3.1.234"/>
    </reaction>
</comment>
<organism evidence="10 11">
    <name type="scientific">candidate division KSB3 bacterium</name>
    <dbReference type="NCBI Taxonomy" id="2044937"/>
    <lineage>
        <taxon>Bacteria</taxon>
        <taxon>candidate division KSB3</taxon>
    </lineage>
</organism>
<sequence>MNILGIETSCDDTSAAVVRDGKEILSNIISSQNEFHGKYGGIVPEIASRKHVELILYVIQDALDTAGMTYKDIDAIAVTHRPGLVGSLLIGLSAAKSIAYCYEKPLIGVNHLLGHVYANFFNQPGLELPHLSLTVSGGHTLVMHITSPTHYSIMGHTVDDAIGEAYDKVAKFLGLGFPGGPVIDRLAKKGNPDAIDFPSPLLHSKDLNFSFSGLKTAVIRYVTEQRQSGRDLNDADVVASFQKSAIRVLVKKVLHAAREQQISTITLSGGVAANSALRETLIADAQQQGIAVYYPPLVMCTDNGAMIAGVAYHLYQEGVRSGLDLNAYPSIPMQGVT</sequence>
<dbReference type="InterPro" id="IPR017861">
    <property type="entry name" value="KAE1/TsaD"/>
</dbReference>
<dbReference type="GO" id="GO:0002949">
    <property type="term" value="P:tRNA threonylcarbamoyladenosine modification"/>
    <property type="evidence" value="ECO:0007669"/>
    <property type="project" value="UniProtKB-UniRule"/>
</dbReference>
<dbReference type="GO" id="GO:0061711">
    <property type="term" value="F:tRNA N(6)-L-threonylcarbamoyladenine synthase activity"/>
    <property type="evidence" value="ECO:0007669"/>
    <property type="project" value="UniProtKB-EC"/>
</dbReference>
<dbReference type="SUPFAM" id="SSF53067">
    <property type="entry name" value="Actin-like ATPase domain"/>
    <property type="match status" value="1"/>
</dbReference>